<evidence type="ECO:0000256" key="9">
    <source>
        <dbReference type="PIRNR" id="PIRNR005700"/>
    </source>
</evidence>
<dbReference type="OrthoDB" id="2666448at2759"/>
<comment type="subunit">
    <text evidence="8">Homohexamer. Binds to nucleic acids. Binds single-stranded DNA and RNA with higher affinity than double-stranded DNA.</text>
</comment>
<comment type="function">
    <text evidence="7">The normal physiological role of the enzyme is unknown, but it is not essential for the viability of yeast cells. Has aminopeptidase activity, shortening substrate peptides sequentially by 1 amino acid. Has bleomycin hydrolase activity, which can protect the cell from the toxic effects of bleomycin. Has homocysteine-thiolactonase activity, protecting the cell against homocysteine toxicity. Acts as a repressor in the GAL4 regulatory system, but this does not require either the peptidase or nucleic acid-binding activities.</text>
</comment>
<dbReference type="EMBL" id="KV454428">
    <property type="protein sequence ID" value="ODQ81282.1"/>
    <property type="molecule type" value="Genomic_DNA"/>
</dbReference>
<dbReference type="RefSeq" id="XP_018986610.1">
    <property type="nucleotide sequence ID" value="XM_019128363.1"/>
</dbReference>
<dbReference type="InterPro" id="IPR038765">
    <property type="entry name" value="Papain-like_cys_pep_sf"/>
</dbReference>
<evidence type="ECO:0000256" key="3">
    <source>
        <dbReference type="ARBA" id="ARBA00016900"/>
    </source>
</evidence>
<organism evidence="11 12">
    <name type="scientific">Babjeviella inositovora NRRL Y-12698</name>
    <dbReference type="NCBI Taxonomy" id="984486"/>
    <lineage>
        <taxon>Eukaryota</taxon>
        <taxon>Fungi</taxon>
        <taxon>Dikarya</taxon>
        <taxon>Ascomycota</taxon>
        <taxon>Saccharomycotina</taxon>
        <taxon>Pichiomycetes</taxon>
        <taxon>Serinales incertae sedis</taxon>
        <taxon>Babjeviella</taxon>
    </lineage>
</organism>
<dbReference type="GO" id="GO:0070005">
    <property type="term" value="F:cysteine-type aminopeptidase activity"/>
    <property type="evidence" value="ECO:0007669"/>
    <property type="project" value="InterPro"/>
</dbReference>
<dbReference type="AlphaFoldDB" id="A0A1E3QW19"/>
<evidence type="ECO:0000256" key="1">
    <source>
        <dbReference type="ARBA" id="ARBA00000423"/>
    </source>
</evidence>
<dbReference type="GO" id="GO:0005739">
    <property type="term" value="C:mitochondrion"/>
    <property type="evidence" value="ECO:0007669"/>
    <property type="project" value="UniProtKB-SubCell"/>
</dbReference>
<dbReference type="InterPro" id="IPR004134">
    <property type="entry name" value="Peptidase_C1B"/>
</dbReference>
<dbReference type="InterPro" id="IPR000169">
    <property type="entry name" value="Pept_cys_AS"/>
</dbReference>
<keyword evidence="9" id="KW-0963">Cytoplasm</keyword>
<comment type="subcellular location">
    <subcellularLocation>
        <location evidence="9">Mitochondrion</location>
    </subcellularLocation>
    <subcellularLocation>
        <location evidence="9">Cytoplasm</location>
    </subcellularLocation>
</comment>
<name>A0A1E3QW19_9ASCO</name>
<reference evidence="12" key="1">
    <citation type="submission" date="2016-05" db="EMBL/GenBank/DDBJ databases">
        <title>Comparative genomics of biotechnologically important yeasts.</title>
        <authorList>
            <consortium name="DOE Joint Genome Institute"/>
            <person name="Riley R."/>
            <person name="Haridas S."/>
            <person name="Wolfe K.H."/>
            <person name="Lopes M.R."/>
            <person name="Hittinger C.T."/>
            <person name="Goker M."/>
            <person name="Salamov A."/>
            <person name="Wisecaver J."/>
            <person name="Long T.M."/>
            <person name="Aerts A.L."/>
            <person name="Barry K."/>
            <person name="Choi C."/>
            <person name="Clum A."/>
            <person name="Coughlan A.Y."/>
            <person name="Deshpande S."/>
            <person name="Douglass A.P."/>
            <person name="Hanson S.J."/>
            <person name="Klenk H.-P."/>
            <person name="Labutti K."/>
            <person name="Lapidus A."/>
            <person name="Lindquist E."/>
            <person name="Lipzen A."/>
            <person name="Meier-Kolthoff J.P."/>
            <person name="Ohm R.A."/>
            <person name="Otillar R.P."/>
            <person name="Pangilinan J."/>
            <person name="Peng Y."/>
            <person name="Rokas A."/>
            <person name="Rosa C.A."/>
            <person name="Scheuner C."/>
            <person name="Sibirny A.A."/>
            <person name="Slot J.C."/>
            <person name="Stielow J.B."/>
            <person name="Sun H."/>
            <person name="Kurtzman C.P."/>
            <person name="Blackwell M."/>
            <person name="Grigoriev I.V."/>
            <person name="Jeffries T.W."/>
        </authorList>
    </citation>
    <scope>NUCLEOTIDE SEQUENCE [LARGE SCALE GENOMIC DNA]</scope>
    <source>
        <strain evidence="12">NRRL Y-12698</strain>
    </source>
</reference>
<evidence type="ECO:0000256" key="6">
    <source>
        <dbReference type="ARBA" id="ARBA00022807"/>
    </source>
</evidence>
<evidence type="ECO:0000313" key="11">
    <source>
        <dbReference type="EMBL" id="ODQ81282.1"/>
    </source>
</evidence>
<comment type="catalytic activity">
    <reaction evidence="1 9">
        <text>Inactivates bleomycin B2 (a cytotoxic glycometallopeptide) by hydrolysis of a carboxyamide bond of beta-aminoalanine, but also shows general aminopeptidase activity. The specificity varies somewhat with source, but amino acid arylamides of Met, Leu and Ala are preferred.</text>
        <dbReference type="EC" id="3.4.22.40"/>
    </reaction>
</comment>
<sequence>MTSSLPLETLSSWKDDFRADATFRVGSAAVGNFNADEVLINNDVWTANCSNTFSHVIETEGAPILSQGSAGSCWLHAAGNVLRVELMEKYSLKEFEFSIPYLFFHDKLEKANFFLEQIIQTAAEPVESRLIQHLLSAPVNDGGQFDLFVNVVKKYGMVPLHVFPKTFTATASRTLNFLLTTKLREWAEVLRARVAALQDITELRTAYQKELYRLLCMFFGVPPGPDEAFTWEYHDKDKAYHSIESTPLKFASEILGYDGSEAVSLINDPRNAYNRVLKIDRLGNVIGEPLVHYLNLASDDLAAAAIARIKENKPVFFGTHSPLYMDKKRGLMDVALYDYAAIGYVQTQEKAARIKYAQSLMTHAMAFTGVHLDAQGVPVRWRVENSWGKTSGIDGYYIMTHDYFKEYVYQVVADKKELGADLTKLFEDGKKDPIVLPPWDAMGSLAVFKNAAEPQMEKL</sequence>
<keyword evidence="12" id="KW-1185">Reference proteome</keyword>
<evidence type="ECO:0000313" key="12">
    <source>
        <dbReference type="Proteomes" id="UP000094336"/>
    </source>
</evidence>
<dbReference type="CDD" id="cd00585">
    <property type="entry name" value="Peptidase_C1B"/>
    <property type="match status" value="1"/>
</dbReference>
<evidence type="ECO:0000256" key="2">
    <source>
        <dbReference type="ARBA" id="ARBA00012465"/>
    </source>
</evidence>
<keyword evidence="6 9" id="KW-0788">Thiol protease</keyword>
<proteinExistence type="inferred from homology"/>
<feature type="active site" evidence="10">
    <location>
        <position position="73"/>
    </location>
</feature>
<protein>
    <recommendedName>
        <fullName evidence="3 9">Cysteine proteinase 1, mitochondrial</fullName>
        <ecNumber evidence="2 9">3.4.22.40</ecNumber>
    </recommendedName>
</protein>
<dbReference type="STRING" id="984486.A0A1E3QW19"/>
<dbReference type="GO" id="GO:0004197">
    <property type="term" value="F:cysteine-type endopeptidase activity"/>
    <property type="evidence" value="ECO:0007669"/>
    <property type="project" value="UniProtKB-EC"/>
</dbReference>
<dbReference type="PIRSF" id="PIRSF005700">
    <property type="entry name" value="PepC"/>
    <property type="match status" value="1"/>
</dbReference>
<dbReference type="GO" id="GO:0006508">
    <property type="term" value="P:proteolysis"/>
    <property type="evidence" value="ECO:0007669"/>
    <property type="project" value="UniProtKB-KW"/>
</dbReference>
<dbReference type="PANTHER" id="PTHR10363:SF2">
    <property type="entry name" value="BLEOMYCIN HYDROLASE"/>
    <property type="match status" value="1"/>
</dbReference>
<dbReference type="GO" id="GO:0043418">
    <property type="term" value="P:homocysteine catabolic process"/>
    <property type="evidence" value="ECO:0007669"/>
    <property type="project" value="TreeGrafter"/>
</dbReference>
<dbReference type="EC" id="3.4.22.40" evidence="2 9"/>
<dbReference type="Gene3D" id="3.90.70.10">
    <property type="entry name" value="Cysteine proteinases"/>
    <property type="match status" value="1"/>
</dbReference>
<dbReference type="Pfam" id="PF03051">
    <property type="entry name" value="Peptidase_C1_2"/>
    <property type="match status" value="1"/>
</dbReference>
<dbReference type="Proteomes" id="UP000094336">
    <property type="component" value="Unassembled WGS sequence"/>
</dbReference>
<keyword evidence="9" id="KW-0496">Mitochondrion</keyword>
<evidence type="ECO:0000256" key="5">
    <source>
        <dbReference type="ARBA" id="ARBA00022801"/>
    </source>
</evidence>
<evidence type="ECO:0000256" key="8">
    <source>
        <dbReference type="ARBA" id="ARBA00026080"/>
    </source>
</evidence>
<dbReference type="GeneID" id="30146216"/>
<dbReference type="PROSITE" id="PS00139">
    <property type="entry name" value="THIOL_PROTEASE_CYS"/>
    <property type="match status" value="1"/>
</dbReference>
<comment type="similarity">
    <text evidence="9">Belongs to the peptidase C1 family.</text>
</comment>
<evidence type="ECO:0000256" key="7">
    <source>
        <dbReference type="ARBA" id="ARBA00025347"/>
    </source>
</evidence>
<accession>A0A1E3QW19</accession>
<feature type="active site" evidence="10">
    <location>
        <position position="363"/>
    </location>
</feature>
<evidence type="ECO:0000256" key="4">
    <source>
        <dbReference type="ARBA" id="ARBA00022670"/>
    </source>
</evidence>
<gene>
    <name evidence="11" type="ORF">BABINDRAFT_160651</name>
</gene>
<dbReference type="SUPFAM" id="SSF54001">
    <property type="entry name" value="Cysteine proteinases"/>
    <property type="match status" value="1"/>
</dbReference>
<dbReference type="GO" id="GO:0009636">
    <property type="term" value="P:response to toxic substance"/>
    <property type="evidence" value="ECO:0007669"/>
    <property type="project" value="TreeGrafter"/>
</dbReference>
<comment type="function">
    <text evidence="9">Has aminopeptidase activity, shortening substrate peptides sequentially by 1 amino acid. Has bleomycin hydrolase activity, which can protect the cell from the toxic effects of bleomycin. Has homocysteine-thiolactonase activity, protecting the cell against homocysteine toxicity.</text>
</comment>
<feature type="active site" evidence="10">
    <location>
        <position position="385"/>
    </location>
</feature>
<keyword evidence="5 9" id="KW-0378">Hydrolase</keyword>
<dbReference type="PANTHER" id="PTHR10363">
    <property type="entry name" value="BLEOMYCIN HYDROLASE"/>
    <property type="match status" value="1"/>
</dbReference>
<evidence type="ECO:0000256" key="10">
    <source>
        <dbReference type="PIRSR" id="PIRSR005700-1"/>
    </source>
</evidence>
<keyword evidence="4 9" id="KW-0645">Protease</keyword>